<protein>
    <submittedName>
        <fullName evidence="3">Selenocysteine-specific elongation factor selB homologue, putative</fullName>
    </submittedName>
</protein>
<feature type="region of interest" description="Disordered" evidence="1">
    <location>
        <begin position="65"/>
        <end position="93"/>
    </location>
</feature>
<dbReference type="PROSITE" id="PS51722">
    <property type="entry name" value="G_TR_2"/>
    <property type="match status" value="1"/>
</dbReference>
<feature type="region of interest" description="Disordered" evidence="1">
    <location>
        <begin position="219"/>
        <end position="243"/>
    </location>
</feature>
<name>A0A1A8YGE0_PLAOA</name>
<feature type="compositionally biased region" description="Basic and acidic residues" evidence="1">
    <location>
        <begin position="65"/>
        <end position="79"/>
    </location>
</feature>
<dbReference type="AlphaFoldDB" id="A0A1A8YGE0"/>
<organism evidence="3 4">
    <name type="scientific">Plasmodium ovale wallikeri</name>
    <dbReference type="NCBI Taxonomy" id="864142"/>
    <lineage>
        <taxon>Eukaryota</taxon>
        <taxon>Sar</taxon>
        <taxon>Alveolata</taxon>
        <taxon>Apicomplexa</taxon>
        <taxon>Aconoidasida</taxon>
        <taxon>Haemosporida</taxon>
        <taxon>Plasmodiidae</taxon>
        <taxon>Plasmodium</taxon>
        <taxon>Plasmodium (Plasmodium)</taxon>
    </lineage>
</organism>
<dbReference type="InterPro" id="IPR049394">
    <property type="entry name" value="eEFSec_C"/>
</dbReference>
<keyword evidence="4" id="KW-1185">Reference proteome</keyword>
<feature type="domain" description="Tr-type G" evidence="2">
    <location>
        <begin position="1"/>
        <end position="374"/>
    </location>
</feature>
<dbReference type="GO" id="GO:0003924">
    <property type="term" value="F:GTPase activity"/>
    <property type="evidence" value="ECO:0007669"/>
    <property type="project" value="InterPro"/>
</dbReference>
<dbReference type="PRINTS" id="PR00315">
    <property type="entry name" value="ELONGATNFCT"/>
</dbReference>
<evidence type="ECO:0000313" key="4">
    <source>
        <dbReference type="Proteomes" id="UP000078555"/>
    </source>
</evidence>
<keyword evidence="3" id="KW-0648">Protein biosynthesis</keyword>
<dbReference type="Gene3D" id="3.40.50.300">
    <property type="entry name" value="P-loop containing nucleotide triphosphate hydrolases"/>
    <property type="match status" value="1"/>
</dbReference>
<proteinExistence type="predicted"/>
<dbReference type="Pfam" id="PF00009">
    <property type="entry name" value="GTP_EFTU"/>
    <property type="match status" value="1"/>
</dbReference>
<dbReference type="GO" id="GO:0001514">
    <property type="term" value="P:selenocysteine incorporation"/>
    <property type="evidence" value="ECO:0007669"/>
    <property type="project" value="TreeGrafter"/>
</dbReference>
<keyword evidence="3" id="KW-0251">Elongation factor</keyword>
<dbReference type="SUPFAM" id="SSF52540">
    <property type="entry name" value="P-loop containing nucleoside triphosphate hydrolases"/>
    <property type="match status" value="1"/>
</dbReference>
<dbReference type="SUPFAM" id="SSF50447">
    <property type="entry name" value="Translation proteins"/>
    <property type="match status" value="1"/>
</dbReference>
<dbReference type="EMBL" id="FLRD01000008">
    <property type="protein sequence ID" value="SBT30617.1"/>
    <property type="molecule type" value="Genomic_DNA"/>
</dbReference>
<dbReference type="InterPro" id="IPR027417">
    <property type="entry name" value="P-loop_NTPase"/>
</dbReference>
<dbReference type="PANTHER" id="PTHR43721">
    <property type="entry name" value="ELONGATION FACTOR TU-RELATED"/>
    <property type="match status" value="1"/>
</dbReference>
<evidence type="ECO:0000256" key="1">
    <source>
        <dbReference type="SAM" id="MobiDB-lite"/>
    </source>
</evidence>
<dbReference type="GO" id="GO:0005525">
    <property type="term" value="F:GTP binding"/>
    <property type="evidence" value="ECO:0007669"/>
    <property type="project" value="InterPro"/>
</dbReference>
<dbReference type="Proteomes" id="UP000078555">
    <property type="component" value="Unassembled WGS sequence"/>
</dbReference>
<evidence type="ECO:0000313" key="3">
    <source>
        <dbReference type="EMBL" id="SBT30617.1"/>
    </source>
</evidence>
<dbReference type="Pfam" id="PF21131">
    <property type="entry name" value="eEFSec_4th"/>
    <property type="match status" value="1"/>
</dbReference>
<dbReference type="Gene3D" id="2.40.30.10">
    <property type="entry name" value="Translation factors"/>
    <property type="match status" value="1"/>
</dbReference>
<dbReference type="PANTHER" id="PTHR43721:SF11">
    <property type="entry name" value="SELENOCYSTEINE-SPECIFIC ELONGATION FACTOR"/>
    <property type="match status" value="1"/>
</dbReference>
<dbReference type="InterPro" id="IPR000795">
    <property type="entry name" value="T_Tr_GTP-bd_dom"/>
</dbReference>
<gene>
    <name evidence="3" type="ORF">POVWA1_002860</name>
</gene>
<dbReference type="InterPro" id="IPR050055">
    <property type="entry name" value="EF-Tu_GTPase"/>
</dbReference>
<evidence type="ECO:0000259" key="2">
    <source>
        <dbReference type="PROSITE" id="PS51722"/>
    </source>
</evidence>
<sequence length="776" mass="88055">MINVNIGVLGHVDSGKTSLCRCLSEVLSTCALDKHKQSQERGITIDLGFSSFYIKKKNSNLDCNRSKKYDERESNDKKKSVPNNGELGGPFNRTESLSSLTWENEPEEETIQVCLVDCPGHHSLLKCIVMGAEITDMIFLVIDINKGIQKQTLECLVLCEIVKSDVIIVLNKIDLIPAREREKKIIIMKRKIEEALSKTCLRHLTYYIVSLSADTKKEDTASCKREEEGEEGEEENRKEHPCSLLKREDASSPFCDKKKDKLNTSRSTTSPIFSLGEEQIVKNGSKQTVLHKKEEAWKKKQKSTNINILVNLLRDVIKIPKRESSSFEEFYFLYDHTFDIKGKGTVYTGTVIKGMIKINHLITILPLNIQGKIKDIQSFKRKKKEGIKGDRLSLLISHNHEKNIKKVERGIIVHENTDIFHFSIFICKVKLVEFYKKNMNNAELLTCIIGFSSSLCYGYFFKKMCHQDCDGGANLKETDECLQTTTSSQFDRRGNYLLVDDHELSSLQRRGEQIGEAASNTGAEDGELFFLTVLKKKIYCFPNEKCIFLKSDDSLGCRICMHGEIIDIVNDRQRCNGGNGGNSSGCYGKGGLNPVHSRGGDPPFMVNRKPAMNEYECFKHFKILKEKEKVGFIERVLDNFTILGKNVFTSVSQITPYLHKKIYLVDAGYQEDKKSFRIKHVGCIAKAFAKSGKFVAQFDEDISHIKQKYKLYILLIKYYKDIFTKRKAKVAKETSAEGGFFLPSKFAPQENGVAVCHPARRLFAKASTDVSTTTCR</sequence>
<reference evidence="4" key="1">
    <citation type="submission" date="2016-05" db="EMBL/GenBank/DDBJ databases">
        <authorList>
            <person name="Naeem Raeece"/>
        </authorList>
    </citation>
    <scope>NUCLEOTIDE SEQUENCE [LARGE SCALE GENOMIC DNA]</scope>
</reference>
<dbReference type="InterPro" id="IPR009000">
    <property type="entry name" value="Transl_B-barrel_sf"/>
</dbReference>
<dbReference type="GO" id="GO:0003746">
    <property type="term" value="F:translation elongation factor activity"/>
    <property type="evidence" value="ECO:0007669"/>
    <property type="project" value="UniProtKB-KW"/>
</dbReference>
<accession>A0A1A8YGE0</accession>